<dbReference type="Gene3D" id="3.40.1740.10">
    <property type="entry name" value="VC0467-like"/>
    <property type="match status" value="1"/>
</dbReference>
<feature type="region of interest" description="Disordered" evidence="1">
    <location>
        <begin position="123"/>
        <end position="142"/>
    </location>
</feature>
<protein>
    <recommendedName>
        <fullName evidence="4">YqgE/AlgH family protein</fullName>
    </recommendedName>
</protein>
<evidence type="ECO:0000256" key="1">
    <source>
        <dbReference type="SAM" id="MobiDB-lite"/>
    </source>
</evidence>
<dbReference type="PANTHER" id="PTHR30327:SF1">
    <property type="entry name" value="UPF0301 PROTEIN YQGE"/>
    <property type="match status" value="1"/>
</dbReference>
<evidence type="ECO:0000313" key="3">
    <source>
        <dbReference type="Proteomes" id="UP000038009"/>
    </source>
</evidence>
<comment type="caution">
    <text evidence="2">The sequence shown here is derived from an EMBL/GenBank/DDBJ whole genome shotgun (WGS) entry which is preliminary data.</text>
</comment>
<feature type="compositionally biased region" description="Basic residues" evidence="1">
    <location>
        <begin position="249"/>
        <end position="259"/>
    </location>
</feature>
<proteinExistence type="predicted"/>
<dbReference type="SUPFAM" id="SSF143456">
    <property type="entry name" value="VC0467-like"/>
    <property type="match status" value="1"/>
</dbReference>
<dbReference type="Proteomes" id="UP000038009">
    <property type="component" value="Unassembled WGS sequence"/>
</dbReference>
<dbReference type="OMA" id="GYWVVAS"/>
<feature type="compositionally biased region" description="Basic and acidic residues" evidence="1">
    <location>
        <begin position="583"/>
        <end position="602"/>
    </location>
</feature>
<evidence type="ECO:0008006" key="4">
    <source>
        <dbReference type="Google" id="ProtNLM"/>
    </source>
</evidence>
<dbReference type="OrthoDB" id="272750at2759"/>
<dbReference type="EMBL" id="LJSK01000009">
    <property type="protein sequence ID" value="KPI90213.1"/>
    <property type="molecule type" value="Genomic_DNA"/>
</dbReference>
<feature type="compositionally biased region" description="Low complexity" evidence="1">
    <location>
        <begin position="558"/>
        <end position="581"/>
    </location>
</feature>
<name>A0A0N1IMM6_LEPSE</name>
<dbReference type="PANTHER" id="PTHR30327">
    <property type="entry name" value="UNCHARACTERIZED PROTEIN YQGE"/>
    <property type="match status" value="1"/>
</dbReference>
<dbReference type="GO" id="GO:0005829">
    <property type="term" value="C:cytosol"/>
    <property type="evidence" value="ECO:0007669"/>
    <property type="project" value="TreeGrafter"/>
</dbReference>
<keyword evidence="3" id="KW-1185">Reference proteome</keyword>
<dbReference type="AlphaFoldDB" id="A0A0N1IMM6"/>
<dbReference type="Pfam" id="PF02622">
    <property type="entry name" value="DUF179"/>
    <property type="match status" value="1"/>
</dbReference>
<gene>
    <name evidence="2" type="ORF">ABL78_0731</name>
</gene>
<feature type="region of interest" description="Disordered" evidence="1">
    <location>
        <begin position="234"/>
        <end position="266"/>
    </location>
</feature>
<organism evidence="2 3">
    <name type="scientific">Leptomonas seymouri</name>
    <dbReference type="NCBI Taxonomy" id="5684"/>
    <lineage>
        <taxon>Eukaryota</taxon>
        <taxon>Discoba</taxon>
        <taxon>Euglenozoa</taxon>
        <taxon>Kinetoplastea</taxon>
        <taxon>Metakinetoplastina</taxon>
        <taxon>Trypanosomatida</taxon>
        <taxon>Trypanosomatidae</taxon>
        <taxon>Leishmaniinae</taxon>
        <taxon>Leptomonas</taxon>
    </lineage>
</organism>
<feature type="region of interest" description="Disordered" evidence="1">
    <location>
        <begin position="535"/>
        <end position="615"/>
    </location>
</feature>
<reference evidence="2 3" key="1">
    <citation type="journal article" date="2015" name="PLoS Pathog.">
        <title>Leptomonas seymouri: Adaptations to the Dixenous Life Cycle Analyzed by Genome Sequencing, Transcriptome Profiling and Co-infection with Leishmania donovani.</title>
        <authorList>
            <person name="Kraeva N."/>
            <person name="Butenko A."/>
            <person name="Hlavacova J."/>
            <person name="Kostygov A."/>
            <person name="Myskova J."/>
            <person name="Grybchuk D."/>
            <person name="Lestinova T."/>
            <person name="Votypka J."/>
            <person name="Volf P."/>
            <person name="Opperdoes F."/>
            <person name="Flegontov P."/>
            <person name="Lukes J."/>
            <person name="Yurchenko V."/>
        </authorList>
    </citation>
    <scope>NUCLEOTIDE SEQUENCE [LARGE SCALE GENOMIC DNA]</scope>
    <source>
        <strain evidence="2 3">ATCC 30220</strain>
    </source>
</reference>
<dbReference type="InterPro" id="IPR003774">
    <property type="entry name" value="AlgH-like"/>
</dbReference>
<sequence length="660" mass="70948">MEKVVLTTYRKLYKMCRRVDASVAMRTQLMCCPLQVYDHRLMEWRSFDMTQMDWAESRSYLDGLIRRLNNGSPQYIPPLPEEAARAVEEYRLQCARILAEKEKSKAAPVDGASAAAANAKGCAEPLSTPASGGSSTGGTRSSAVPLSVLPFSKFTVALRHIYEETPFSMNNVANGFAVVKELQYVCNLDDAVRANLITLSPDLVEGASPFSSTSDIPQLQRALEVAPRHNSVVSGLSAEQRVSLERQPRTLRRAARRKSAPSASMAAATAAAVAAAGRGPPGNAFDEAPDAEEEDMIGADEAEVDLSDKVEGDEPVEEESVVTLGSGAASQSTEAPAGEELGGSLPSTAELMDEPTQVQLLLSHPTARGFFRHTVLLVVRHVTHESAAFVLNKPLRNDEGAEMSIGATVRLGRVHPIYRQHLTQHPLMIGGPVMSGSSFDESIFLLHRVQGIPNALPLGSGLWMDGDLDALMAKLDAKEASAERDVVVLCGFAGWGVDQLRGELANGYWVVASGPSENPTIGSFVMSLAHMATGQQHQQLDGQREAGVAPSSTDASDPGATMSAATAGAASPTTAAAPSEAQKTSEQERIRAEAQRTADETTSRAIPALKHRRRRAETDKGKGVWIETLSWVRAYASLGKPYSDMAMNQKAYFKEDDFQE</sequence>
<accession>A0A0N1IMM6</accession>
<dbReference type="VEuPathDB" id="TriTrypDB:Lsey_0009_0620"/>
<feature type="region of interest" description="Disordered" evidence="1">
    <location>
        <begin position="310"/>
        <end position="348"/>
    </location>
</feature>
<evidence type="ECO:0000313" key="2">
    <source>
        <dbReference type="EMBL" id="KPI90213.1"/>
    </source>
</evidence>